<organism evidence="1 2">
    <name type="scientific">Candidatus Kirkpatrickella diaphorinae</name>
    <dbReference type="NCBI Taxonomy" id="2984322"/>
    <lineage>
        <taxon>Bacteria</taxon>
        <taxon>Pseudomonadati</taxon>
        <taxon>Pseudomonadota</taxon>
        <taxon>Alphaproteobacteria</taxon>
        <taxon>Acetobacterales</taxon>
        <taxon>Acetobacteraceae</taxon>
        <taxon>Candidatus Kirkpatrickella</taxon>
    </lineage>
</organism>
<dbReference type="RefSeq" id="WP_319806181.1">
    <property type="nucleotide sequence ID" value="NZ_CP107052.1"/>
</dbReference>
<keyword evidence="2" id="KW-1185">Reference proteome</keyword>
<evidence type="ECO:0000313" key="1">
    <source>
        <dbReference type="EMBL" id="UYH50595.1"/>
    </source>
</evidence>
<reference evidence="1" key="1">
    <citation type="submission" date="2022-10" db="EMBL/GenBank/DDBJ databases">
        <title>Candidatus Kirkpatrella diaphorinas gen. nov., sp. nov., an uncultured endosymbiont identified in a population of Diaphorina citri from Hawaii.</title>
        <authorList>
            <person name="Henry E.M."/>
            <person name="Carlson C.R."/>
            <person name="Kuo Y.-W."/>
        </authorList>
    </citation>
    <scope>NUCLEOTIDE SEQUENCE</scope>
    <source>
        <strain evidence="1">CADCRV1</strain>
    </source>
</reference>
<protein>
    <submittedName>
        <fullName evidence="1">Uncharacterized protein</fullName>
    </submittedName>
</protein>
<dbReference type="Proteomes" id="UP001163831">
    <property type="component" value="Chromosome"/>
</dbReference>
<accession>A0ABY6GGR8</accession>
<gene>
    <name evidence="1" type="ORF">N5W20_05570</name>
</gene>
<evidence type="ECO:0000313" key="2">
    <source>
        <dbReference type="Proteomes" id="UP001163831"/>
    </source>
</evidence>
<sequence>MPRDLIAFQERMMRGIFFKTLSVASLGLSISLSPPVMAQPYGHGFHRGGPHFGPGGHYRFGPVRRPYFGPRGPYWGPHFGPPLPPPPVINDGWGWGWGPGYWYGGSGLGTGLIVGGLIGGAVGMEVASSAHQVVYPPVQINVINGPAYPPPPPELPPAPPWFQPVP</sequence>
<proteinExistence type="predicted"/>
<dbReference type="EMBL" id="CP107052">
    <property type="protein sequence ID" value="UYH50595.1"/>
    <property type="molecule type" value="Genomic_DNA"/>
</dbReference>
<name>A0ABY6GGR8_9PROT</name>